<evidence type="ECO:0000259" key="8">
    <source>
        <dbReference type="PROSITE" id="PS50114"/>
    </source>
</evidence>
<feature type="compositionally biased region" description="Low complexity" evidence="7">
    <location>
        <begin position="286"/>
        <end position="296"/>
    </location>
</feature>
<keyword evidence="2" id="KW-0479">Metal-binding</keyword>
<evidence type="ECO:0000256" key="4">
    <source>
        <dbReference type="ARBA" id="ARBA00022833"/>
    </source>
</evidence>
<feature type="region of interest" description="Disordered" evidence="7">
    <location>
        <begin position="163"/>
        <end position="191"/>
    </location>
</feature>
<protein>
    <submittedName>
        <fullName evidence="9">GATA type transcriptional activator of nitrogen-regulated proteins</fullName>
    </submittedName>
</protein>
<evidence type="ECO:0000256" key="1">
    <source>
        <dbReference type="ARBA" id="ARBA00004123"/>
    </source>
</evidence>
<dbReference type="PRINTS" id="PR00619">
    <property type="entry name" value="GATAZNFINGER"/>
</dbReference>
<dbReference type="PANTHER" id="PTHR10071:SF281">
    <property type="entry name" value="BOX A-BINDING FACTOR-RELATED"/>
    <property type="match status" value="1"/>
</dbReference>
<comment type="subcellular location">
    <subcellularLocation>
        <location evidence="1">Nucleus</location>
    </subcellularLocation>
</comment>
<dbReference type="GO" id="GO:0008270">
    <property type="term" value="F:zinc ion binding"/>
    <property type="evidence" value="ECO:0007669"/>
    <property type="project" value="UniProtKB-KW"/>
</dbReference>
<dbReference type="OrthoDB" id="515401at2759"/>
<dbReference type="PROSITE" id="PS50114">
    <property type="entry name" value="GATA_ZN_FINGER_2"/>
    <property type="match status" value="2"/>
</dbReference>
<proteinExistence type="predicted"/>
<dbReference type="Proteomes" id="UP001151518">
    <property type="component" value="Unassembled WGS sequence"/>
</dbReference>
<dbReference type="PROSITE" id="PS00344">
    <property type="entry name" value="GATA_ZN_FINGER_1"/>
    <property type="match status" value="1"/>
</dbReference>
<dbReference type="Pfam" id="PF00320">
    <property type="entry name" value="GATA"/>
    <property type="match status" value="2"/>
</dbReference>
<evidence type="ECO:0000313" key="10">
    <source>
        <dbReference type="Proteomes" id="UP001151518"/>
    </source>
</evidence>
<evidence type="ECO:0000256" key="7">
    <source>
        <dbReference type="SAM" id="MobiDB-lite"/>
    </source>
</evidence>
<evidence type="ECO:0000256" key="5">
    <source>
        <dbReference type="ARBA" id="ARBA00023242"/>
    </source>
</evidence>
<evidence type="ECO:0000256" key="3">
    <source>
        <dbReference type="ARBA" id="ARBA00022771"/>
    </source>
</evidence>
<evidence type="ECO:0000313" key="9">
    <source>
        <dbReference type="EMBL" id="KAJ2680962.1"/>
    </source>
</evidence>
<name>A0A9W8L1A3_9FUNG</name>
<dbReference type="GO" id="GO:0005634">
    <property type="term" value="C:nucleus"/>
    <property type="evidence" value="ECO:0007669"/>
    <property type="project" value="UniProtKB-SubCell"/>
</dbReference>
<keyword evidence="3 6" id="KW-0863">Zinc-finger</keyword>
<dbReference type="GO" id="GO:0000981">
    <property type="term" value="F:DNA-binding transcription factor activity, RNA polymerase II-specific"/>
    <property type="evidence" value="ECO:0007669"/>
    <property type="project" value="TreeGrafter"/>
</dbReference>
<dbReference type="InterPro" id="IPR000679">
    <property type="entry name" value="Znf_GATA"/>
</dbReference>
<feature type="compositionally biased region" description="Polar residues" evidence="7">
    <location>
        <begin position="33"/>
        <end position="54"/>
    </location>
</feature>
<dbReference type="CDD" id="cd00202">
    <property type="entry name" value="ZnF_GATA"/>
    <property type="match status" value="2"/>
</dbReference>
<sequence length="447" mass="48167">MAEAIDSSMCVEQQRSSKLSISALLQDPFPAAVNTSGETKHPSSSTTAVLSTPPENKPPAPSSSPHLPTTLNAATAAADNLCSSSNSLSSPAKHKKTPLASSPTGGAGSINNSISCMNCKTTTTPLWRRDPMTGSHLCNRCGLYLKTYNVMHPLTRIKRRAIGTASAQRRVQDKQTAAEGGSTENELDDVEQIPRPANCNPLQLQYLPTNGPRQKRRITPKQQMSLGMTPKCFNCSAEKTPLWRRDTEDNIICNACGLYYKLHGKVRPVSMKRAAIKRRNRTTAAGGIQRQQQQQQGEDKGQSVPAPEDNECSNSEVGPARADAGGMGGLDFLMKAAELQLSPQGAADFSAASFSKSRKPSASRNFMLESLASIATAEMMSSSMSVESQSRELPLQRFVEKETDSRGRVGGTSGVDLTSDAKEKLRLECQRLEQLLAQSRAILGSLE</sequence>
<dbReference type="PANTHER" id="PTHR10071">
    <property type="entry name" value="TRANSCRIPTION FACTOR GATA FAMILY MEMBER"/>
    <property type="match status" value="1"/>
</dbReference>
<feature type="region of interest" description="Disordered" evidence="7">
    <location>
        <begin position="31"/>
        <end position="70"/>
    </location>
</feature>
<feature type="region of interest" description="Disordered" evidence="7">
    <location>
        <begin position="82"/>
        <end position="107"/>
    </location>
</feature>
<dbReference type="GO" id="GO:0045944">
    <property type="term" value="P:positive regulation of transcription by RNA polymerase II"/>
    <property type="evidence" value="ECO:0007669"/>
    <property type="project" value="TreeGrafter"/>
</dbReference>
<evidence type="ECO:0000256" key="2">
    <source>
        <dbReference type="ARBA" id="ARBA00022723"/>
    </source>
</evidence>
<dbReference type="EMBL" id="JANBTW010000002">
    <property type="protein sequence ID" value="KAJ2680962.1"/>
    <property type="molecule type" value="Genomic_DNA"/>
</dbReference>
<comment type="caution">
    <text evidence="9">The sequence shown here is derived from an EMBL/GenBank/DDBJ whole genome shotgun (WGS) entry which is preliminary data.</text>
</comment>
<dbReference type="GO" id="GO:0000122">
    <property type="term" value="P:negative regulation of transcription by RNA polymerase II"/>
    <property type="evidence" value="ECO:0007669"/>
    <property type="project" value="TreeGrafter"/>
</dbReference>
<dbReference type="Gene3D" id="3.30.50.10">
    <property type="entry name" value="Erythroid Transcription Factor GATA-1, subunit A"/>
    <property type="match status" value="2"/>
</dbReference>
<organism evidence="9 10">
    <name type="scientific">Coemansia spiralis</name>
    <dbReference type="NCBI Taxonomy" id="417178"/>
    <lineage>
        <taxon>Eukaryota</taxon>
        <taxon>Fungi</taxon>
        <taxon>Fungi incertae sedis</taxon>
        <taxon>Zoopagomycota</taxon>
        <taxon>Kickxellomycotina</taxon>
        <taxon>Kickxellomycetes</taxon>
        <taxon>Kickxellales</taxon>
        <taxon>Kickxellaceae</taxon>
        <taxon>Coemansia</taxon>
    </lineage>
</organism>
<dbReference type="AlphaFoldDB" id="A0A9W8L1A3"/>
<gene>
    <name evidence="9" type="primary">SFU1_1</name>
    <name evidence="9" type="ORF">GGI25_000268</name>
</gene>
<feature type="compositionally biased region" description="Basic and acidic residues" evidence="7">
    <location>
        <begin position="398"/>
        <end position="407"/>
    </location>
</feature>
<feature type="region of interest" description="Disordered" evidence="7">
    <location>
        <begin position="280"/>
        <end position="323"/>
    </location>
</feature>
<dbReference type="GO" id="GO:0000978">
    <property type="term" value="F:RNA polymerase II cis-regulatory region sequence-specific DNA binding"/>
    <property type="evidence" value="ECO:0007669"/>
    <property type="project" value="TreeGrafter"/>
</dbReference>
<dbReference type="SUPFAM" id="SSF57716">
    <property type="entry name" value="Glucocorticoid receptor-like (DNA-binding domain)"/>
    <property type="match status" value="2"/>
</dbReference>
<keyword evidence="5" id="KW-0539">Nucleus</keyword>
<evidence type="ECO:0000256" key="6">
    <source>
        <dbReference type="PROSITE-ProRule" id="PRU00094"/>
    </source>
</evidence>
<dbReference type="InterPro" id="IPR039355">
    <property type="entry name" value="Transcription_factor_GATA"/>
</dbReference>
<feature type="domain" description="GATA-type" evidence="8">
    <location>
        <begin position="231"/>
        <end position="279"/>
    </location>
</feature>
<feature type="domain" description="GATA-type" evidence="8">
    <location>
        <begin position="110"/>
        <end position="170"/>
    </location>
</feature>
<dbReference type="SMART" id="SM00401">
    <property type="entry name" value="ZnF_GATA"/>
    <property type="match status" value="2"/>
</dbReference>
<dbReference type="InterPro" id="IPR013088">
    <property type="entry name" value="Znf_NHR/GATA"/>
</dbReference>
<feature type="region of interest" description="Disordered" evidence="7">
    <location>
        <begin position="398"/>
        <end position="417"/>
    </location>
</feature>
<keyword evidence="4" id="KW-0862">Zinc</keyword>
<reference evidence="9" key="1">
    <citation type="submission" date="2022-07" db="EMBL/GenBank/DDBJ databases">
        <title>Phylogenomic reconstructions and comparative analyses of Kickxellomycotina fungi.</title>
        <authorList>
            <person name="Reynolds N.K."/>
            <person name="Stajich J.E."/>
            <person name="Barry K."/>
            <person name="Grigoriev I.V."/>
            <person name="Crous P."/>
            <person name="Smith M.E."/>
        </authorList>
    </citation>
    <scope>NUCLEOTIDE SEQUENCE</scope>
    <source>
        <strain evidence="9">NRRL 3115</strain>
    </source>
</reference>
<accession>A0A9W8L1A3</accession>